<reference evidence="3 4" key="1">
    <citation type="submission" date="2015-05" db="EMBL/GenBank/DDBJ databases">
        <title>Photobacterium galathea sp. nov.</title>
        <authorList>
            <person name="Machado H."/>
            <person name="Gram L."/>
        </authorList>
    </citation>
    <scope>NUCLEOTIDE SEQUENCE [LARGE SCALE GENOMIC DNA]</scope>
    <source>
        <strain evidence="3 4">DSM 22954</strain>
    </source>
</reference>
<keyword evidence="1" id="KW-0732">Signal</keyword>
<proteinExistence type="predicted"/>
<protein>
    <recommendedName>
        <fullName evidence="2">Ice-binding protein C-terminal domain-containing protein</fullName>
    </recommendedName>
</protein>
<feature type="signal peptide" evidence="1">
    <location>
        <begin position="1"/>
        <end position="20"/>
    </location>
</feature>
<gene>
    <name evidence="3" type="ORF">ABT57_05160</name>
</gene>
<sequence>MKVKALAAALGLFFVNSASADMLTITSWLDTDAPTAGYTYTVDDNTAGRFTFHVSVPQADADILGIAFNIDGGPYNAGNIDVQNFVALNRDGGTSTAPTGLFFNDANCGSGCNFNGVPGGINPFDVIVRVGSNGAGNSNWYYDVTFDIANLGLTLSDFESAGIRGQSVLGGNSDKAYQTFGDVCEGQCSPPQVPEPSSVAFLGLGLAGSTWLARRRKKAQSK</sequence>
<name>A0A0J1HGV7_9GAMM</name>
<evidence type="ECO:0000259" key="2">
    <source>
        <dbReference type="Pfam" id="PF07589"/>
    </source>
</evidence>
<accession>A0A0J1HGV7</accession>
<evidence type="ECO:0000313" key="4">
    <source>
        <dbReference type="Proteomes" id="UP000035909"/>
    </source>
</evidence>
<evidence type="ECO:0000313" key="3">
    <source>
        <dbReference type="EMBL" id="KLV10833.1"/>
    </source>
</evidence>
<comment type="caution">
    <text evidence="3">The sequence shown here is derived from an EMBL/GenBank/DDBJ whole genome shotgun (WGS) entry which is preliminary data.</text>
</comment>
<dbReference type="PATRIC" id="fig|320778.3.peg.1114"/>
<dbReference type="EMBL" id="LDOU01000005">
    <property type="protein sequence ID" value="KLV10833.1"/>
    <property type="molecule type" value="Genomic_DNA"/>
</dbReference>
<dbReference type="Proteomes" id="UP000035909">
    <property type="component" value="Unassembled WGS sequence"/>
</dbReference>
<feature type="domain" description="Ice-binding protein C-terminal" evidence="2">
    <location>
        <begin position="192"/>
        <end position="216"/>
    </location>
</feature>
<dbReference type="Pfam" id="PF07589">
    <property type="entry name" value="PEP-CTERM"/>
    <property type="match status" value="1"/>
</dbReference>
<dbReference type="NCBIfam" id="TIGR02595">
    <property type="entry name" value="PEP_CTERM"/>
    <property type="match status" value="1"/>
</dbReference>
<keyword evidence="4" id="KW-1185">Reference proteome</keyword>
<dbReference type="InterPro" id="IPR013424">
    <property type="entry name" value="Ice-binding_C"/>
</dbReference>
<dbReference type="RefSeq" id="WP_047884132.1">
    <property type="nucleotide sequence ID" value="NZ_CP071325.1"/>
</dbReference>
<feature type="chain" id="PRO_5005252470" description="Ice-binding protein C-terminal domain-containing protein" evidence="1">
    <location>
        <begin position="21"/>
        <end position="222"/>
    </location>
</feature>
<dbReference type="AlphaFoldDB" id="A0A0J1HGV7"/>
<evidence type="ECO:0000256" key="1">
    <source>
        <dbReference type="SAM" id="SignalP"/>
    </source>
</evidence>
<organism evidence="3 4">
    <name type="scientific">Photobacterium ganghwense</name>
    <dbReference type="NCBI Taxonomy" id="320778"/>
    <lineage>
        <taxon>Bacteria</taxon>
        <taxon>Pseudomonadati</taxon>
        <taxon>Pseudomonadota</taxon>
        <taxon>Gammaproteobacteria</taxon>
        <taxon>Vibrionales</taxon>
        <taxon>Vibrionaceae</taxon>
        <taxon>Photobacterium</taxon>
    </lineage>
</organism>